<sequence length="79" mass="8753">MLHAPTELGRQNMIMGVNSCNNDMQLRALADRYLTGLIIPFKTMGGRTPAVSDYPTALDADNAEQENKGLLRSCIERRS</sequence>
<accession>A0A067MBI9</accession>
<evidence type="ECO:0000313" key="1">
    <source>
        <dbReference type="EMBL" id="KDQ13133.1"/>
    </source>
</evidence>
<keyword evidence="2" id="KW-1185">Reference proteome</keyword>
<evidence type="ECO:0000313" key="2">
    <source>
        <dbReference type="Proteomes" id="UP000027195"/>
    </source>
</evidence>
<name>A0A067MBI9_BOTB1</name>
<gene>
    <name evidence="1" type="ORF">BOTBODRAFT_396504</name>
</gene>
<organism evidence="1 2">
    <name type="scientific">Botryobasidium botryosum (strain FD-172 SS1)</name>
    <dbReference type="NCBI Taxonomy" id="930990"/>
    <lineage>
        <taxon>Eukaryota</taxon>
        <taxon>Fungi</taxon>
        <taxon>Dikarya</taxon>
        <taxon>Basidiomycota</taxon>
        <taxon>Agaricomycotina</taxon>
        <taxon>Agaricomycetes</taxon>
        <taxon>Cantharellales</taxon>
        <taxon>Botryobasidiaceae</taxon>
        <taxon>Botryobasidium</taxon>
    </lineage>
</organism>
<dbReference type="EMBL" id="KL198045">
    <property type="protein sequence ID" value="KDQ13133.1"/>
    <property type="molecule type" value="Genomic_DNA"/>
</dbReference>
<proteinExistence type="predicted"/>
<dbReference type="Proteomes" id="UP000027195">
    <property type="component" value="Unassembled WGS sequence"/>
</dbReference>
<dbReference type="AlphaFoldDB" id="A0A067MBI9"/>
<dbReference type="InParanoid" id="A0A067MBI9"/>
<dbReference type="OrthoDB" id="2104739at2759"/>
<reference evidence="2" key="1">
    <citation type="journal article" date="2014" name="Proc. Natl. Acad. Sci. U.S.A.">
        <title>Extensive sampling of basidiomycete genomes demonstrates inadequacy of the white-rot/brown-rot paradigm for wood decay fungi.</title>
        <authorList>
            <person name="Riley R."/>
            <person name="Salamov A.A."/>
            <person name="Brown D.W."/>
            <person name="Nagy L.G."/>
            <person name="Floudas D."/>
            <person name="Held B.W."/>
            <person name="Levasseur A."/>
            <person name="Lombard V."/>
            <person name="Morin E."/>
            <person name="Otillar R."/>
            <person name="Lindquist E.A."/>
            <person name="Sun H."/>
            <person name="LaButti K.M."/>
            <person name="Schmutz J."/>
            <person name="Jabbour D."/>
            <person name="Luo H."/>
            <person name="Baker S.E."/>
            <person name="Pisabarro A.G."/>
            <person name="Walton J.D."/>
            <person name="Blanchette R.A."/>
            <person name="Henrissat B."/>
            <person name="Martin F."/>
            <person name="Cullen D."/>
            <person name="Hibbett D.S."/>
            <person name="Grigoriev I.V."/>
        </authorList>
    </citation>
    <scope>NUCLEOTIDE SEQUENCE [LARGE SCALE GENOMIC DNA]</scope>
    <source>
        <strain evidence="2">FD-172 SS1</strain>
    </source>
</reference>
<protein>
    <submittedName>
        <fullName evidence="1">Uncharacterized protein</fullName>
    </submittedName>
</protein>
<dbReference type="HOGENOM" id="CLU_2605712_0_0_1"/>